<dbReference type="Proteomes" id="UP000054270">
    <property type="component" value="Unassembled WGS sequence"/>
</dbReference>
<proteinExistence type="predicted"/>
<accession>A0A0D2NBT7</accession>
<evidence type="ECO:0000313" key="1">
    <source>
        <dbReference type="EMBL" id="KJA14026.1"/>
    </source>
</evidence>
<sequence length="200" mass="22443">MPYARWNAYQRVQYLHPNSTTPEGRLQLKSIISRAASYPVEVHVRTRRAWPSHTRMSIVRHGASTPDPSVTRRAATAIAYEQHAYTGKKATNRVWGQRMYTRQETKTRPAATTHVIYITSPAQCARQRGWRGDISIASWARNWLTAPLVRGWICTSDSADSLALWAERTAGFRAARSPADRSGIWGESALGCTSSAYRAP</sequence>
<gene>
    <name evidence="1" type="ORF">HYPSUDRAFT_467215</name>
</gene>
<evidence type="ECO:0000313" key="2">
    <source>
        <dbReference type="Proteomes" id="UP000054270"/>
    </source>
</evidence>
<dbReference type="AlphaFoldDB" id="A0A0D2NBT7"/>
<protein>
    <submittedName>
        <fullName evidence="1">Uncharacterized protein</fullName>
    </submittedName>
</protein>
<keyword evidence="2" id="KW-1185">Reference proteome</keyword>
<name>A0A0D2NBT7_HYPSF</name>
<dbReference type="EMBL" id="KN817698">
    <property type="protein sequence ID" value="KJA14026.1"/>
    <property type="molecule type" value="Genomic_DNA"/>
</dbReference>
<organism evidence="1 2">
    <name type="scientific">Hypholoma sublateritium (strain FD-334 SS-4)</name>
    <dbReference type="NCBI Taxonomy" id="945553"/>
    <lineage>
        <taxon>Eukaryota</taxon>
        <taxon>Fungi</taxon>
        <taxon>Dikarya</taxon>
        <taxon>Basidiomycota</taxon>
        <taxon>Agaricomycotina</taxon>
        <taxon>Agaricomycetes</taxon>
        <taxon>Agaricomycetidae</taxon>
        <taxon>Agaricales</taxon>
        <taxon>Agaricineae</taxon>
        <taxon>Strophariaceae</taxon>
        <taxon>Hypholoma</taxon>
    </lineage>
</organism>
<reference evidence="2" key="1">
    <citation type="submission" date="2014-04" db="EMBL/GenBank/DDBJ databases">
        <title>Evolutionary Origins and Diversification of the Mycorrhizal Mutualists.</title>
        <authorList>
            <consortium name="DOE Joint Genome Institute"/>
            <consortium name="Mycorrhizal Genomics Consortium"/>
            <person name="Kohler A."/>
            <person name="Kuo A."/>
            <person name="Nagy L.G."/>
            <person name="Floudas D."/>
            <person name="Copeland A."/>
            <person name="Barry K.W."/>
            <person name="Cichocki N."/>
            <person name="Veneault-Fourrey C."/>
            <person name="LaButti K."/>
            <person name="Lindquist E.A."/>
            <person name="Lipzen A."/>
            <person name="Lundell T."/>
            <person name="Morin E."/>
            <person name="Murat C."/>
            <person name="Riley R."/>
            <person name="Ohm R."/>
            <person name="Sun H."/>
            <person name="Tunlid A."/>
            <person name="Henrissat B."/>
            <person name="Grigoriev I.V."/>
            <person name="Hibbett D.S."/>
            <person name="Martin F."/>
        </authorList>
    </citation>
    <scope>NUCLEOTIDE SEQUENCE [LARGE SCALE GENOMIC DNA]</scope>
    <source>
        <strain evidence="2">FD-334 SS-4</strain>
    </source>
</reference>